<dbReference type="PANTHER" id="PTHR32440:SF0">
    <property type="entry name" value="PHOSPHATASE DCR2-RELATED"/>
    <property type="match status" value="1"/>
</dbReference>
<organism evidence="3 4">
    <name type="scientific">Heterodermia speciosa</name>
    <dbReference type="NCBI Taxonomy" id="116794"/>
    <lineage>
        <taxon>Eukaryota</taxon>
        <taxon>Fungi</taxon>
        <taxon>Dikarya</taxon>
        <taxon>Ascomycota</taxon>
        <taxon>Pezizomycotina</taxon>
        <taxon>Lecanoromycetes</taxon>
        <taxon>OSLEUM clade</taxon>
        <taxon>Lecanoromycetidae</taxon>
        <taxon>Caliciales</taxon>
        <taxon>Physciaceae</taxon>
        <taxon>Heterodermia</taxon>
    </lineage>
</organism>
<feature type="signal peptide" evidence="1">
    <location>
        <begin position="1"/>
        <end position="17"/>
    </location>
</feature>
<dbReference type="Gene3D" id="3.60.21.10">
    <property type="match status" value="1"/>
</dbReference>
<dbReference type="InterPro" id="IPR004843">
    <property type="entry name" value="Calcineurin-like_PHP"/>
</dbReference>
<accession>A0A8H3FJH7</accession>
<dbReference type="SUPFAM" id="SSF56300">
    <property type="entry name" value="Metallo-dependent phosphatases"/>
    <property type="match status" value="1"/>
</dbReference>
<sequence>MPALSLVSAVVLAALETLKLFSSSISSSFRPFTMDCGNTHIVVTDLTVSFCPPADAMAACALDSQKWHRIEKELYLHTAQQSAWLHVAQSEEKEMTADDLVVEDIRIGELCPNSGSDESWESRAGGIWVLRRRYDRRSHRTVTAVDVLFGMDAVDPRPQWSIIRPPLQLNAQPDVPVAMLSIDRGTVKPRPVSPQATLRVGEDGKFKIVQISDTHMVTGVGVCKDAIDRDGRALPESEADPLTINFLSGILDVEKPDLVILTGDQLHHDIPDSQSALFKVVAPLIERSIPYAAVFGNHDAEGTHALSRPEEVDGVGNYYLQIFDHAHSQLPLSTLYFLDSHGQIQSKVKDPDYDWIKQSQIDWFTRTSQALKMTREKNDSNDRFHLSLAFMHIPLPEYGDSNLIEKGGQRREPTEGPSFNSHFYNALIKEGISAMSCGHDHVNDFCALRPDHMHGESQQYALKLPRLGPWLCYGGGSGFGGYCSYDGKRYHRRSRVWELDTNNGSIKTWKRVEYTDERVDELVLVKGGEVAADSHEVDGLMDARTRSC</sequence>
<feature type="chain" id="PRO_5034005253" evidence="1">
    <location>
        <begin position="18"/>
        <end position="548"/>
    </location>
</feature>
<dbReference type="Pfam" id="PF00149">
    <property type="entry name" value="Metallophos"/>
    <property type="match status" value="1"/>
</dbReference>
<dbReference type="OrthoDB" id="783096at2759"/>
<comment type="caution">
    <text evidence="3">The sequence shown here is derived from an EMBL/GenBank/DDBJ whole genome shotgun (WGS) entry which is preliminary data.</text>
</comment>
<dbReference type="GO" id="GO:0005737">
    <property type="term" value="C:cytoplasm"/>
    <property type="evidence" value="ECO:0007669"/>
    <property type="project" value="TreeGrafter"/>
</dbReference>
<evidence type="ECO:0000259" key="2">
    <source>
        <dbReference type="Pfam" id="PF00149"/>
    </source>
</evidence>
<feature type="domain" description="Calcineurin-like phosphoesterase" evidence="2">
    <location>
        <begin position="206"/>
        <end position="442"/>
    </location>
</feature>
<reference evidence="3" key="1">
    <citation type="submission" date="2021-03" db="EMBL/GenBank/DDBJ databases">
        <authorList>
            <person name="Tagirdzhanova G."/>
        </authorList>
    </citation>
    <scope>NUCLEOTIDE SEQUENCE</scope>
</reference>
<evidence type="ECO:0000313" key="3">
    <source>
        <dbReference type="EMBL" id="CAF9923098.1"/>
    </source>
</evidence>
<evidence type="ECO:0000313" key="4">
    <source>
        <dbReference type="Proteomes" id="UP000664521"/>
    </source>
</evidence>
<dbReference type="PANTHER" id="PTHR32440">
    <property type="entry name" value="PHOSPHATASE DCR2-RELATED-RELATED"/>
    <property type="match status" value="1"/>
</dbReference>
<dbReference type="AlphaFoldDB" id="A0A8H3FJH7"/>
<dbReference type="CDD" id="cd07383">
    <property type="entry name" value="MPP_Dcr2"/>
    <property type="match status" value="1"/>
</dbReference>
<keyword evidence="4" id="KW-1185">Reference proteome</keyword>
<proteinExistence type="predicted"/>
<name>A0A8H3FJH7_9LECA</name>
<gene>
    <name evidence="3" type="primary">SIA1</name>
    <name evidence="3" type="ORF">HETSPECPRED_005240</name>
</gene>
<protein>
    <submittedName>
        <fullName evidence="3">Purple acid phosphatase</fullName>
    </submittedName>
</protein>
<evidence type="ECO:0000256" key="1">
    <source>
        <dbReference type="SAM" id="SignalP"/>
    </source>
</evidence>
<keyword evidence="1" id="KW-0732">Signal</keyword>
<dbReference type="Proteomes" id="UP000664521">
    <property type="component" value="Unassembled WGS sequence"/>
</dbReference>
<dbReference type="EMBL" id="CAJPDS010000032">
    <property type="protein sequence ID" value="CAF9923098.1"/>
    <property type="molecule type" value="Genomic_DNA"/>
</dbReference>
<dbReference type="InterPro" id="IPR029052">
    <property type="entry name" value="Metallo-depent_PP-like"/>
</dbReference>
<dbReference type="GO" id="GO:0004721">
    <property type="term" value="F:phosphoprotein phosphatase activity"/>
    <property type="evidence" value="ECO:0007669"/>
    <property type="project" value="TreeGrafter"/>
</dbReference>